<evidence type="ECO:0000256" key="8">
    <source>
        <dbReference type="RuleBase" id="RU361263"/>
    </source>
</evidence>
<name>A0A9W4BDK3_9MYCO</name>
<comment type="similarity">
    <text evidence="2 8">Belongs to the cutinase family.</text>
</comment>
<dbReference type="PROSITE" id="PS00155">
    <property type="entry name" value="CUTINASE_1"/>
    <property type="match status" value="1"/>
</dbReference>
<evidence type="ECO:0000256" key="4">
    <source>
        <dbReference type="ARBA" id="ARBA00022525"/>
    </source>
</evidence>
<evidence type="ECO:0000256" key="7">
    <source>
        <dbReference type="ARBA" id="ARBA00023157"/>
    </source>
</evidence>
<dbReference type="InterPro" id="IPR029058">
    <property type="entry name" value="AB_hydrolase_fold"/>
</dbReference>
<dbReference type="Pfam" id="PF01083">
    <property type="entry name" value="Cutinase"/>
    <property type="match status" value="1"/>
</dbReference>
<dbReference type="GO" id="GO:0005576">
    <property type="term" value="C:extracellular region"/>
    <property type="evidence" value="ECO:0007669"/>
    <property type="project" value="UniProtKB-SubCell"/>
</dbReference>
<organism evidence="9 10">
    <name type="scientific">Mycobacterium gallinarum</name>
    <dbReference type="NCBI Taxonomy" id="39689"/>
    <lineage>
        <taxon>Bacteria</taxon>
        <taxon>Bacillati</taxon>
        <taxon>Actinomycetota</taxon>
        <taxon>Actinomycetes</taxon>
        <taxon>Mycobacteriales</taxon>
        <taxon>Mycobacteriaceae</taxon>
        <taxon>Mycobacterium</taxon>
    </lineage>
</organism>
<keyword evidence="3 8" id="KW-0719">Serine esterase</keyword>
<comment type="function">
    <text evidence="8">Catalyzes the hydrolysis of complex carboxylic polyesters found in the cell wall of plants. Degrades cutin, a macromolecule that forms the structure of the plant cuticle.</text>
</comment>
<keyword evidence="4 8" id="KW-0964">Secreted</keyword>
<dbReference type="EC" id="3.1.1.-" evidence="8"/>
<evidence type="ECO:0000256" key="3">
    <source>
        <dbReference type="ARBA" id="ARBA00022487"/>
    </source>
</evidence>
<dbReference type="PANTHER" id="PTHR33630:SF9">
    <property type="entry name" value="CUTINASE 4"/>
    <property type="match status" value="1"/>
</dbReference>
<evidence type="ECO:0000256" key="6">
    <source>
        <dbReference type="ARBA" id="ARBA00022801"/>
    </source>
</evidence>
<dbReference type="GO" id="GO:0052689">
    <property type="term" value="F:carboxylic ester hydrolase activity"/>
    <property type="evidence" value="ECO:0007669"/>
    <property type="project" value="UniProtKB-KW"/>
</dbReference>
<dbReference type="AlphaFoldDB" id="A0A9W4BDK3"/>
<keyword evidence="10" id="KW-1185">Reference proteome</keyword>
<dbReference type="PANTHER" id="PTHR33630">
    <property type="entry name" value="CUTINASE RV1984C-RELATED-RELATED"/>
    <property type="match status" value="1"/>
</dbReference>
<keyword evidence="6 8" id="KW-0378">Hydrolase</keyword>
<dbReference type="InterPro" id="IPR000675">
    <property type="entry name" value="Cutinase/axe"/>
</dbReference>
<proteinExistence type="inferred from homology"/>
<dbReference type="Gene3D" id="3.40.50.1820">
    <property type="entry name" value="alpha/beta hydrolase"/>
    <property type="match status" value="1"/>
</dbReference>
<evidence type="ECO:0000256" key="1">
    <source>
        <dbReference type="ARBA" id="ARBA00004613"/>
    </source>
</evidence>
<dbReference type="InterPro" id="IPR043580">
    <property type="entry name" value="CUTINASE_1"/>
</dbReference>
<dbReference type="SUPFAM" id="SSF53474">
    <property type="entry name" value="alpha/beta-Hydrolases"/>
    <property type="match status" value="1"/>
</dbReference>
<sequence>MTLDRLRGALMGTAAAVLTASVLLIAPALSPTPIGGAGTASAQGCPDIEVVFARGTNEDAGLGAVGGTFVDQLRGKVGGRSVGAYAVSYPATFDFLKAAAGANDASAHIQYMVNTCPNTRLVLGGYSQGAAVIDVISAVPVPGVGFDNPLPPDVPEHVAAIAVFGNPSAKLGLPLTASPVWGARSIDLCNPGDPICQTNGEDVAAHRAYAGGPTNQASDFVAGRL</sequence>
<evidence type="ECO:0000313" key="10">
    <source>
        <dbReference type="Proteomes" id="UP000465785"/>
    </source>
</evidence>
<accession>A0A9W4BDK3</accession>
<dbReference type="KEGG" id="mgau:MGALJ_55690"/>
<dbReference type="RefSeq" id="WP_232076387.1">
    <property type="nucleotide sequence ID" value="NZ_AP022601.1"/>
</dbReference>
<evidence type="ECO:0000313" key="9">
    <source>
        <dbReference type="EMBL" id="BBY95900.1"/>
    </source>
</evidence>
<evidence type="ECO:0000256" key="5">
    <source>
        <dbReference type="ARBA" id="ARBA00022729"/>
    </source>
</evidence>
<reference evidence="9 10" key="1">
    <citation type="journal article" date="2019" name="Emerg. Microbes Infect.">
        <title>Comprehensive subspecies identification of 175 nontuberculous mycobacteria species based on 7547 genomic profiles.</title>
        <authorList>
            <person name="Matsumoto Y."/>
            <person name="Kinjo T."/>
            <person name="Motooka D."/>
            <person name="Nabeya D."/>
            <person name="Jung N."/>
            <person name="Uechi K."/>
            <person name="Horii T."/>
            <person name="Iida T."/>
            <person name="Fujita J."/>
            <person name="Nakamura S."/>
        </authorList>
    </citation>
    <scope>NUCLEOTIDE SEQUENCE [LARGE SCALE GENOMIC DNA]</scope>
    <source>
        <strain evidence="9 10">JCM 6399</strain>
    </source>
</reference>
<protein>
    <recommendedName>
        <fullName evidence="8">Cutinase</fullName>
        <ecNumber evidence="8">3.1.1.-</ecNumber>
    </recommendedName>
</protein>
<keyword evidence="7" id="KW-1015">Disulfide bond</keyword>
<gene>
    <name evidence="9" type="primary">cut2_5</name>
    <name evidence="9" type="ORF">MGALJ_55690</name>
</gene>
<dbReference type="SMART" id="SM01110">
    <property type="entry name" value="Cutinase"/>
    <property type="match status" value="1"/>
</dbReference>
<comment type="subcellular location">
    <subcellularLocation>
        <location evidence="1 8">Secreted</location>
    </subcellularLocation>
</comment>
<keyword evidence="5" id="KW-0732">Signal</keyword>
<evidence type="ECO:0000256" key="2">
    <source>
        <dbReference type="ARBA" id="ARBA00007534"/>
    </source>
</evidence>
<dbReference type="EMBL" id="AP022601">
    <property type="protein sequence ID" value="BBY95900.1"/>
    <property type="molecule type" value="Genomic_DNA"/>
</dbReference>
<dbReference type="Proteomes" id="UP000465785">
    <property type="component" value="Chromosome"/>
</dbReference>